<evidence type="ECO:0000313" key="4">
    <source>
        <dbReference type="Proteomes" id="UP000031561"/>
    </source>
</evidence>
<organism evidence="3 4">
    <name type="scientific">Lyngbya confervoides BDU141951</name>
    <dbReference type="NCBI Taxonomy" id="1574623"/>
    <lineage>
        <taxon>Bacteria</taxon>
        <taxon>Bacillati</taxon>
        <taxon>Cyanobacteriota</taxon>
        <taxon>Cyanophyceae</taxon>
        <taxon>Oscillatoriophycideae</taxon>
        <taxon>Oscillatoriales</taxon>
        <taxon>Microcoleaceae</taxon>
        <taxon>Lyngbya</taxon>
    </lineage>
</organism>
<accession>A0ABD4T946</accession>
<gene>
    <name evidence="3" type="ORF">QQ91_0019260</name>
</gene>
<dbReference type="InterPro" id="IPR010095">
    <property type="entry name" value="Cas12f1-like_TNB"/>
</dbReference>
<dbReference type="EMBL" id="JTHE03000107">
    <property type="protein sequence ID" value="MCM1984964.1"/>
    <property type="molecule type" value="Genomic_DNA"/>
</dbReference>
<dbReference type="AlphaFoldDB" id="A0ABD4T946"/>
<evidence type="ECO:0000259" key="2">
    <source>
        <dbReference type="Pfam" id="PF07282"/>
    </source>
</evidence>
<dbReference type="GO" id="GO:0003677">
    <property type="term" value="F:DNA binding"/>
    <property type="evidence" value="ECO:0007669"/>
    <property type="project" value="UniProtKB-KW"/>
</dbReference>
<keyword evidence="1" id="KW-0238">DNA-binding</keyword>
<feature type="non-terminal residue" evidence="3">
    <location>
        <position position="1"/>
    </location>
</feature>
<proteinExistence type="predicted"/>
<keyword evidence="4" id="KW-1185">Reference proteome</keyword>
<dbReference type="Proteomes" id="UP000031561">
    <property type="component" value="Unassembled WGS sequence"/>
</dbReference>
<dbReference type="Pfam" id="PF07282">
    <property type="entry name" value="Cas12f1-like_TNB"/>
    <property type="match status" value="1"/>
</dbReference>
<protein>
    <submittedName>
        <fullName evidence="3">Zinc ribbon domain-containing protein</fullName>
    </submittedName>
</protein>
<feature type="domain" description="Cas12f1-like TNB" evidence="2">
    <location>
        <begin position="1"/>
        <end position="21"/>
    </location>
</feature>
<evidence type="ECO:0000313" key="3">
    <source>
        <dbReference type="EMBL" id="MCM1984964.1"/>
    </source>
</evidence>
<reference evidence="3 4" key="1">
    <citation type="journal article" date="2015" name="Genome Announc.">
        <title>Draft Genome Sequence of Filamentous Marine Cyanobacterium Lyngbya confervoides Strain BDU141951.</title>
        <authorList>
            <person name="Chandrababunaidu M.M."/>
            <person name="Sen D."/>
            <person name="Tripathy S."/>
        </authorList>
    </citation>
    <scope>NUCLEOTIDE SEQUENCE [LARGE SCALE GENOMIC DNA]</scope>
    <source>
        <strain evidence="3 4">BDU141951</strain>
    </source>
</reference>
<name>A0ABD4T946_9CYAN</name>
<comment type="caution">
    <text evidence="3">The sequence shown here is derived from an EMBL/GenBank/DDBJ whole genome shotgun (WGS) entry which is preliminary data.</text>
</comment>
<evidence type="ECO:0000256" key="1">
    <source>
        <dbReference type="ARBA" id="ARBA00023125"/>
    </source>
</evidence>
<sequence length="42" mass="4529">EWKCSECGTHHERDINAAQNILAAGLAVKASGARVRLDGHSR</sequence>
<dbReference type="RefSeq" id="WP_166283386.1">
    <property type="nucleotide sequence ID" value="NZ_JTHE03000107.1"/>
</dbReference>